<gene>
    <name evidence="1" type="primary">WBGene00284045</name>
</gene>
<reference evidence="1" key="2">
    <citation type="submission" date="2022-06" db="UniProtKB">
        <authorList>
            <consortium name="EnsemblMetazoa"/>
        </authorList>
    </citation>
    <scope>IDENTIFICATION</scope>
    <source>
        <strain evidence="1">PS312</strain>
    </source>
</reference>
<dbReference type="Proteomes" id="UP000005239">
    <property type="component" value="Unassembled WGS sequence"/>
</dbReference>
<accession>A0A8R1Z609</accession>
<name>A0A2A6CNW1_PRIPA</name>
<sequence length="132" mass="15791">MSNDKAKYKLVPYYVRTEDEMKLEALREEQAKIITDQTLDVTTKNALFEQMMHRIIRFKEQMGRRNHGRSDAMKVPSVQSVPFRLMINTRKIWTNASMTQITRTTWKIKTIYLMKETDQMEASNRMIPHFKM</sequence>
<dbReference type="AlphaFoldDB" id="A0A2A6CNW1"/>
<protein>
    <submittedName>
        <fullName evidence="1">Uncharacterized protein</fullName>
    </submittedName>
</protein>
<reference evidence="2" key="1">
    <citation type="journal article" date="2008" name="Nat. Genet.">
        <title>The Pristionchus pacificus genome provides a unique perspective on nematode lifestyle and parasitism.</title>
        <authorList>
            <person name="Dieterich C."/>
            <person name="Clifton S.W."/>
            <person name="Schuster L.N."/>
            <person name="Chinwalla A."/>
            <person name="Delehaunty K."/>
            <person name="Dinkelacker I."/>
            <person name="Fulton L."/>
            <person name="Fulton R."/>
            <person name="Godfrey J."/>
            <person name="Minx P."/>
            <person name="Mitreva M."/>
            <person name="Roeseler W."/>
            <person name="Tian H."/>
            <person name="Witte H."/>
            <person name="Yang S.P."/>
            <person name="Wilson R.K."/>
            <person name="Sommer R.J."/>
        </authorList>
    </citation>
    <scope>NUCLEOTIDE SEQUENCE [LARGE SCALE GENOMIC DNA]</scope>
    <source>
        <strain evidence="2">PS312</strain>
    </source>
</reference>
<keyword evidence="2" id="KW-1185">Reference proteome</keyword>
<evidence type="ECO:0000313" key="1">
    <source>
        <dbReference type="EnsemblMetazoa" id="PPA45676.1"/>
    </source>
</evidence>
<accession>A0A2A6CNW1</accession>
<organism evidence="1 2">
    <name type="scientific">Pristionchus pacificus</name>
    <name type="common">Parasitic nematode worm</name>
    <dbReference type="NCBI Taxonomy" id="54126"/>
    <lineage>
        <taxon>Eukaryota</taxon>
        <taxon>Metazoa</taxon>
        <taxon>Ecdysozoa</taxon>
        <taxon>Nematoda</taxon>
        <taxon>Chromadorea</taxon>
        <taxon>Rhabditida</taxon>
        <taxon>Rhabditina</taxon>
        <taxon>Diplogasteromorpha</taxon>
        <taxon>Diplogasteroidea</taxon>
        <taxon>Neodiplogasteridae</taxon>
        <taxon>Pristionchus</taxon>
    </lineage>
</organism>
<evidence type="ECO:0000313" key="2">
    <source>
        <dbReference type="Proteomes" id="UP000005239"/>
    </source>
</evidence>
<dbReference type="EnsemblMetazoa" id="PPA45676.1">
    <property type="protein sequence ID" value="PPA45676.1"/>
    <property type="gene ID" value="WBGene00284045"/>
</dbReference>
<proteinExistence type="predicted"/>